<dbReference type="OrthoDB" id="9807745at2"/>
<evidence type="ECO:0000256" key="2">
    <source>
        <dbReference type="SAM" id="Phobius"/>
    </source>
</evidence>
<dbReference type="PANTHER" id="PTHR23028:SF53">
    <property type="entry name" value="ACYL_TRANSF_3 DOMAIN-CONTAINING PROTEIN"/>
    <property type="match status" value="1"/>
</dbReference>
<keyword evidence="2" id="KW-1133">Transmembrane helix</keyword>
<dbReference type="GO" id="GO:0016020">
    <property type="term" value="C:membrane"/>
    <property type="evidence" value="ECO:0007669"/>
    <property type="project" value="TreeGrafter"/>
</dbReference>
<feature type="transmembrane region" description="Helical" evidence="2">
    <location>
        <begin position="254"/>
        <end position="275"/>
    </location>
</feature>
<dbReference type="GO" id="GO:0016747">
    <property type="term" value="F:acyltransferase activity, transferring groups other than amino-acyl groups"/>
    <property type="evidence" value="ECO:0007669"/>
    <property type="project" value="InterPro"/>
</dbReference>
<keyword evidence="4" id="KW-0012">Acyltransferase</keyword>
<feature type="transmembrane region" description="Helical" evidence="2">
    <location>
        <begin position="314"/>
        <end position="331"/>
    </location>
</feature>
<feature type="region of interest" description="Disordered" evidence="1">
    <location>
        <begin position="11"/>
        <end position="39"/>
    </location>
</feature>
<keyword evidence="2" id="KW-0812">Transmembrane</keyword>
<feature type="transmembrane region" description="Helical" evidence="2">
    <location>
        <begin position="126"/>
        <end position="145"/>
    </location>
</feature>
<dbReference type="EMBL" id="FONG01000005">
    <property type="protein sequence ID" value="SFE74105.1"/>
    <property type="molecule type" value="Genomic_DNA"/>
</dbReference>
<feature type="transmembrane region" description="Helical" evidence="2">
    <location>
        <begin position="287"/>
        <end position="307"/>
    </location>
</feature>
<feature type="domain" description="Acyltransferase 3" evidence="3">
    <location>
        <begin position="48"/>
        <end position="367"/>
    </location>
</feature>
<dbReference type="InterPro" id="IPR050879">
    <property type="entry name" value="Acyltransferase_3"/>
</dbReference>
<feature type="transmembrane region" description="Helical" evidence="2">
    <location>
        <begin position="177"/>
        <end position="197"/>
    </location>
</feature>
<keyword evidence="5" id="KW-1185">Reference proteome</keyword>
<proteinExistence type="predicted"/>
<dbReference type="RefSeq" id="WP_093713067.1">
    <property type="nucleotide sequence ID" value="NZ_FONG01000005.1"/>
</dbReference>
<feature type="transmembrane region" description="Helical" evidence="2">
    <location>
        <begin position="351"/>
        <end position="371"/>
    </location>
</feature>
<gene>
    <name evidence="4" type="ORF">SAMN05216251_10523</name>
</gene>
<evidence type="ECO:0000259" key="3">
    <source>
        <dbReference type="Pfam" id="PF01757"/>
    </source>
</evidence>
<feature type="transmembrane region" description="Helical" evidence="2">
    <location>
        <begin position="226"/>
        <end position="247"/>
    </location>
</feature>
<evidence type="ECO:0000256" key="1">
    <source>
        <dbReference type="SAM" id="MobiDB-lite"/>
    </source>
</evidence>
<feature type="transmembrane region" description="Helical" evidence="2">
    <location>
        <begin position="204"/>
        <end position="220"/>
    </location>
</feature>
<dbReference type="AlphaFoldDB" id="A0A1I2D0U0"/>
<reference evidence="5" key="1">
    <citation type="submission" date="2016-10" db="EMBL/GenBank/DDBJ databases">
        <authorList>
            <person name="Varghese N."/>
            <person name="Submissions S."/>
        </authorList>
    </citation>
    <scope>NUCLEOTIDE SEQUENCE [LARGE SCALE GENOMIC DNA]</scope>
    <source>
        <strain evidence="5">CGMCC 4.3510</strain>
    </source>
</reference>
<keyword evidence="2" id="KW-0472">Membrane</keyword>
<evidence type="ECO:0000313" key="4">
    <source>
        <dbReference type="EMBL" id="SFE74105.1"/>
    </source>
</evidence>
<dbReference type="InterPro" id="IPR002656">
    <property type="entry name" value="Acyl_transf_3_dom"/>
</dbReference>
<dbReference type="Proteomes" id="UP000199323">
    <property type="component" value="Unassembled WGS sequence"/>
</dbReference>
<feature type="transmembrane region" description="Helical" evidence="2">
    <location>
        <begin position="46"/>
        <end position="66"/>
    </location>
</feature>
<dbReference type="GO" id="GO:0016787">
    <property type="term" value="F:hydrolase activity"/>
    <property type="evidence" value="ECO:0007669"/>
    <property type="project" value="UniProtKB-KW"/>
</dbReference>
<evidence type="ECO:0000313" key="5">
    <source>
        <dbReference type="Proteomes" id="UP000199323"/>
    </source>
</evidence>
<accession>A0A1I2D0U0</accession>
<dbReference type="PANTHER" id="PTHR23028">
    <property type="entry name" value="ACETYLTRANSFERASE"/>
    <property type="match status" value="1"/>
</dbReference>
<dbReference type="STRING" id="380248.SAMN05216251_10523"/>
<feature type="transmembrane region" description="Helical" evidence="2">
    <location>
        <begin position="93"/>
        <end position="114"/>
    </location>
</feature>
<keyword evidence="4" id="KW-0378">Hydrolase</keyword>
<protein>
    <submittedName>
        <fullName evidence="4">Peptidoglycan/LPS O-acetylase OafA/YrhL, contains acyltransferase and SGNH-hydrolase domains</fullName>
    </submittedName>
</protein>
<organism evidence="4 5">
    <name type="scientific">Actinacidiphila alni</name>
    <dbReference type="NCBI Taxonomy" id="380248"/>
    <lineage>
        <taxon>Bacteria</taxon>
        <taxon>Bacillati</taxon>
        <taxon>Actinomycetota</taxon>
        <taxon>Actinomycetes</taxon>
        <taxon>Kitasatosporales</taxon>
        <taxon>Streptomycetaceae</taxon>
        <taxon>Actinacidiphila</taxon>
    </lineage>
</organism>
<dbReference type="GO" id="GO:0009103">
    <property type="term" value="P:lipopolysaccharide biosynthetic process"/>
    <property type="evidence" value="ECO:0007669"/>
    <property type="project" value="TreeGrafter"/>
</dbReference>
<name>A0A1I2D0U0_9ACTN</name>
<keyword evidence="4" id="KW-0808">Transferase</keyword>
<sequence>MTTFVREETAALEGSIEPAADPGRRATPAGSPPAGGERPGAARTRLYVLDGLRLVAALMVVMFHYMGFDDWFESPWGKSSRDTFPQVHEVAGYGWLGVELFFLISGFVICMSCWGRTPRQFAVSRFVRLYPAYWFAIAATTTVLVTRPGGTDLPASDVLTNFSMFQELLGARDVDGVYWSLWAELRFYLLFAIVAVMGLTYRRVVGFCAAWLLLAAIASSSDIGLLTLIAVPQYAAFFVGGIVIYLMRRFEPKPVLWLMLGASWLLAQNQLPGLVSDAEASTHTNLSWWWSLAVVTVFYALVLGAALGRLDFFNWRWLTVAGALTYPLYLLHEDIGWEIIRHTHDALPPRYLVPVLVAAMLGAAWLVHKFVEKPLAKALKTWLTPAGEKTPRRDRERLPGQTS</sequence>
<dbReference type="Pfam" id="PF01757">
    <property type="entry name" value="Acyl_transf_3"/>
    <property type="match status" value="1"/>
</dbReference>